<reference evidence="8 9" key="1">
    <citation type="submission" date="2013-04" db="EMBL/GenBank/DDBJ databases">
        <title>The Genome Sequence of Propionimicrobium lymphophilum ACS-093-V-SCH5.</title>
        <authorList>
            <consortium name="The Broad Institute Genomics Platform"/>
            <person name="Earl A."/>
            <person name="Ward D."/>
            <person name="Feldgarden M."/>
            <person name="Gevers D."/>
            <person name="Saerens B."/>
            <person name="Vaneechoutte M."/>
            <person name="Walker B."/>
            <person name="Young S."/>
            <person name="Zeng Q."/>
            <person name="Gargeya S."/>
            <person name="Fitzgerald M."/>
            <person name="Haas B."/>
            <person name="Abouelleil A."/>
            <person name="Allen A.W."/>
            <person name="Alvarado L."/>
            <person name="Arachchi H.M."/>
            <person name="Berlin A.M."/>
            <person name="Chapman S.B."/>
            <person name="Gainer-Dewar J."/>
            <person name="Goldberg J."/>
            <person name="Griggs A."/>
            <person name="Gujja S."/>
            <person name="Hansen M."/>
            <person name="Howarth C."/>
            <person name="Imamovic A."/>
            <person name="Ireland A."/>
            <person name="Larimer J."/>
            <person name="McCowan C."/>
            <person name="Murphy C."/>
            <person name="Pearson M."/>
            <person name="Poon T.W."/>
            <person name="Priest M."/>
            <person name="Roberts A."/>
            <person name="Saif S."/>
            <person name="Shea T."/>
            <person name="Sisk P."/>
            <person name="Sykes S."/>
            <person name="Wortman J."/>
            <person name="Nusbaum C."/>
            <person name="Birren B."/>
        </authorList>
    </citation>
    <scope>NUCLEOTIDE SEQUENCE [LARGE SCALE GENOMIC DNA]</scope>
    <source>
        <strain evidence="8 9">ACS-093-V-SCH5</strain>
    </source>
</reference>
<comment type="similarity">
    <text evidence="2">Belongs to the DsbD family.</text>
</comment>
<dbReference type="EMBL" id="AGZR01000005">
    <property type="protein sequence ID" value="EPD33242.1"/>
    <property type="molecule type" value="Genomic_DNA"/>
</dbReference>
<name>S2WKR5_9ACTN</name>
<dbReference type="PANTHER" id="PTHR31272:SF4">
    <property type="entry name" value="CYTOCHROME C-TYPE BIOGENESIS PROTEIN HI_1454-RELATED"/>
    <property type="match status" value="1"/>
</dbReference>
<keyword evidence="3 6" id="KW-0812">Transmembrane</keyword>
<dbReference type="GO" id="GO:0017004">
    <property type="term" value="P:cytochrome complex assembly"/>
    <property type="evidence" value="ECO:0007669"/>
    <property type="project" value="InterPro"/>
</dbReference>
<evidence type="ECO:0000256" key="3">
    <source>
        <dbReference type="ARBA" id="ARBA00022692"/>
    </source>
</evidence>
<evidence type="ECO:0000259" key="7">
    <source>
        <dbReference type="Pfam" id="PF02683"/>
    </source>
</evidence>
<dbReference type="AlphaFoldDB" id="S2WKR5"/>
<organism evidence="8 9">
    <name type="scientific">Propionimicrobium lymphophilum ACS-093-V-SCH5</name>
    <dbReference type="NCBI Taxonomy" id="883161"/>
    <lineage>
        <taxon>Bacteria</taxon>
        <taxon>Bacillati</taxon>
        <taxon>Actinomycetota</taxon>
        <taxon>Actinomycetes</taxon>
        <taxon>Propionibacteriales</taxon>
        <taxon>Propionibacteriaceae</taxon>
        <taxon>Propionimicrobium</taxon>
    </lineage>
</organism>
<accession>S2WKR5</accession>
<dbReference type="InterPro" id="IPR051790">
    <property type="entry name" value="Cytochrome_c-biogenesis_DsbD"/>
</dbReference>
<evidence type="ECO:0000313" key="9">
    <source>
        <dbReference type="Proteomes" id="UP000014417"/>
    </source>
</evidence>
<gene>
    <name evidence="8" type="ORF">HMPREF9306_00774</name>
</gene>
<dbReference type="OrthoDB" id="9803065at2"/>
<evidence type="ECO:0000256" key="4">
    <source>
        <dbReference type="ARBA" id="ARBA00022989"/>
    </source>
</evidence>
<dbReference type="GO" id="GO:0016020">
    <property type="term" value="C:membrane"/>
    <property type="evidence" value="ECO:0007669"/>
    <property type="project" value="UniProtKB-SubCell"/>
</dbReference>
<feature type="domain" description="Cytochrome C biogenesis protein transmembrane" evidence="7">
    <location>
        <begin position="3"/>
        <end position="213"/>
    </location>
</feature>
<dbReference type="PATRIC" id="fig|883161.3.peg.773"/>
<dbReference type="HOGENOM" id="CLU_053225_2_0_11"/>
<dbReference type="PANTHER" id="PTHR31272">
    <property type="entry name" value="CYTOCHROME C-TYPE BIOGENESIS PROTEIN HI_1454-RELATED"/>
    <property type="match status" value="1"/>
</dbReference>
<keyword evidence="4 6" id="KW-1133">Transmembrane helix</keyword>
<evidence type="ECO:0000256" key="5">
    <source>
        <dbReference type="ARBA" id="ARBA00023136"/>
    </source>
</evidence>
<comment type="caution">
    <text evidence="8">The sequence shown here is derived from an EMBL/GenBank/DDBJ whole genome shotgun (WGS) entry which is preliminary data.</text>
</comment>
<evidence type="ECO:0000313" key="8">
    <source>
        <dbReference type="EMBL" id="EPD33242.1"/>
    </source>
</evidence>
<feature type="transmembrane region" description="Helical" evidence="6">
    <location>
        <begin position="196"/>
        <end position="217"/>
    </location>
</feature>
<feature type="transmembrane region" description="Helical" evidence="6">
    <location>
        <begin position="162"/>
        <end position="184"/>
    </location>
</feature>
<comment type="subcellular location">
    <subcellularLocation>
        <location evidence="1">Membrane</location>
        <topology evidence="1">Multi-pass membrane protein</topology>
    </subcellularLocation>
</comment>
<protein>
    <recommendedName>
        <fullName evidence="7">Cytochrome C biogenesis protein transmembrane domain-containing protein</fullName>
    </recommendedName>
</protein>
<keyword evidence="9" id="KW-1185">Reference proteome</keyword>
<dbReference type="RefSeq" id="WP_016455617.1">
    <property type="nucleotide sequence ID" value="NZ_KE150269.1"/>
</dbReference>
<evidence type="ECO:0000256" key="6">
    <source>
        <dbReference type="SAM" id="Phobius"/>
    </source>
</evidence>
<feature type="transmembrane region" description="Helical" evidence="6">
    <location>
        <begin position="6"/>
        <end position="29"/>
    </location>
</feature>
<evidence type="ECO:0000256" key="2">
    <source>
        <dbReference type="ARBA" id="ARBA00006143"/>
    </source>
</evidence>
<keyword evidence="5 6" id="KW-0472">Membrane</keyword>
<dbReference type="Proteomes" id="UP000014417">
    <property type="component" value="Unassembled WGS sequence"/>
</dbReference>
<sequence>MNVTLPLALFAGFVSFVSPCFLPVVPAFVGQLVGVADDKIPTRNAVANSLGFVGGFSLVFIGLWAGIGAIGNVLGQYSTVLRILGGAILILMGLHVARLINISFLDRVVRAPMRKGKPGIGRAALLGVVFGAGWTPCVGPVLGGIIALAATSETTLSGLALMIAYCLGLGVPIVLVAVGAVNVIDRFGWFKTHSVAISLISGALLICVGLLMVFGVLQKFASMLLPV</sequence>
<dbReference type="Pfam" id="PF02683">
    <property type="entry name" value="DsbD_TM"/>
    <property type="match status" value="1"/>
</dbReference>
<dbReference type="InterPro" id="IPR003834">
    <property type="entry name" value="Cyt_c_assmbl_TM_dom"/>
</dbReference>
<dbReference type="STRING" id="883161.HMPREF9306_00774"/>
<feature type="transmembrane region" description="Helical" evidence="6">
    <location>
        <begin position="50"/>
        <end position="74"/>
    </location>
</feature>
<feature type="transmembrane region" description="Helical" evidence="6">
    <location>
        <begin position="80"/>
        <end position="102"/>
    </location>
</feature>
<proteinExistence type="inferred from homology"/>
<evidence type="ECO:0000256" key="1">
    <source>
        <dbReference type="ARBA" id="ARBA00004141"/>
    </source>
</evidence>
<feature type="transmembrane region" description="Helical" evidence="6">
    <location>
        <begin position="123"/>
        <end position="150"/>
    </location>
</feature>